<accession>A0A9D4R4K8</accession>
<evidence type="ECO:0000313" key="7">
    <source>
        <dbReference type="Proteomes" id="UP000828390"/>
    </source>
</evidence>
<comment type="caution">
    <text evidence="6">The sequence shown here is derived from an EMBL/GenBank/DDBJ whole genome shotgun (WGS) entry which is preliminary data.</text>
</comment>
<keyword evidence="2" id="KW-0479">Metal-binding</keyword>
<dbReference type="EMBL" id="JAIWYP010000003">
    <property type="protein sequence ID" value="KAH3854896.1"/>
    <property type="molecule type" value="Genomic_DNA"/>
</dbReference>
<feature type="domain" description="Nudix hydrolase" evidence="5">
    <location>
        <begin position="117"/>
        <end position="276"/>
    </location>
</feature>
<dbReference type="AlphaFoldDB" id="A0A9D4R4K8"/>
<dbReference type="InterPro" id="IPR000086">
    <property type="entry name" value="NUDIX_hydrolase_dom"/>
</dbReference>
<dbReference type="InterPro" id="IPR055295">
    <property type="entry name" value="NUDT22/NUDT9-like"/>
</dbReference>
<keyword evidence="7" id="KW-1185">Reference proteome</keyword>
<reference evidence="6" key="1">
    <citation type="journal article" date="2019" name="bioRxiv">
        <title>The Genome of the Zebra Mussel, Dreissena polymorpha: A Resource for Invasive Species Research.</title>
        <authorList>
            <person name="McCartney M.A."/>
            <person name="Auch B."/>
            <person name="Kono T."/>
            <person name="Mallez S."/>
            <person name="Zhang Y."/>
            <person name="Obille A."/>
            <person name="Becker A."/>
            <person name="Abrahante J.E."/>
            <person name="Garbe J."/>
            <person name="Badalamenti J.P."/>
            <person name="Herman A."/>
            <person name="Mangelson H."/>
            <person name="Liachko I."/>
            <person name="Sullivan S."/>
            <person name="Sone E.D."/>
            <person name="Koren S."/>
            <person name="Silverstein K.A.T."/>
            <person name="Beckman K.B."/>
            <person name="Gohl D.M."/>
        </authorList>
    </citation>
    <scope>NUCLEOTIDE SEQUENCE</scope>
    <source>
        <strain evidence="6">Duluth1</strain>
        <tissue evidence="6">Whole animal</tissue>
    </source>
</reference>
<dbReference type="CDD" id="cd02883">
    <property type="entry name" value="NUDIX_Hydrolase"/>
    <property type="match status" value="1"/>
</dbReference>
<keyword evidence="3" id="KW-0378">Hydrolase</keyword>
<dbReference type="Proteomes" id="UP000828390">
    <property type="component" value="Unassembled WGS sequence"/>
</dbReference>
<dbReference type="PANTHER" id="PTHR31835:SF1">
    <property type="entry name" value="URIDINE DIPHOSPHATE GLUCOSE PYROPHOSPHATASE NUDT22"/>
    <property type="match status" value="1"/>
</dbReference>
<dbReference type="GO" id="GO:0046872">
    <property type="term" value="F:metal ion binding"/>
    <property type="evidence" value="ECO:0007669"/>
    <property type="project" value="UniProtKB-KW"/>
</dbReference>
<evidence type="ECO:0000256" key="2">
    <source>
        <dbReference type="ARBA" id="ARBA00022723"/>
    </source>
</evidence>
<sequence>MMEACSFSILFSCQSKKLTQPDDIVINLQHDFSRKLLPKEHEDHIELTWQKRLTELPSLFNGTKFRLDSLHEKDGHLHLNIGLTCYKDFQGTNLSENVLVFQSQGLCDHDNSQTYLSDALGVGAVVVTKDDHIVLLFRSKNCGEDVNLWDRPGGHCEPKVLVGNIPIEEIDISAMDPKDVTRELFNSIVEEIISEVNIPIEKLSPPGILGVHRSNLNGGKPNVEFLVRCDLMASEVEALYSKGSQEEAYESEQILLLELNKALDAEVCDPALWRKMAVGAKAALTLYKMYWHRFL</sequence>
<keyword evidence="4" id="KW-0460">Magnesium</keyword>
<comment type="cofactor">
    <cofactor evidence="1">
        <name>Mg(2+)</name>
        <dbReference type="ChEBI" id="CHEBI:18420"/>
    </cofactor>
</comment>
<dbReference type="PROSITE" id="PS51462">
    <property type="entry name" value="NUDIX"/>
    <property type="match status" value="1"/>
</dbReference>
<evidence type="ECO:0000256" key="4">
    <source>
        <dbReference type="ARBA" id="ARBA00022842"/>
    </source>
</evidence>
<evidence type="ECO:0000256" key="1">
    <source>
        <dbReference type="ARBA" id="ARBA00001946"/>
    </source>
</evidence>
<reference evidence="6" key="2">
    <citation type="submission" date="2020-11" db="EMBL/GenBank/DDBJ databases">
        <authorList>
            <person name="McCartney M.A."/>
            <person name="Auch B."/>
            <person name="Kono T."/>
            <person name="Mallez S."/>
            <person name="Becker A."/>
            <person name="Gohl D.M."/>
            <person name="Silverstein K.A.T."/>
            <person name="Koren S."/>
            <person name="Bechman K.B."/>
            <person name="Herman A."/>
            <person name="Abrahante J.E."/>
            <person name="Garbe J."/>
        </authorList>
    </citation>
    <scope>NUCLEOTIDE SEQUENCE</scope>
    <source>
        <strain evidence="6">Duluth1</strain>
        <tissue evidence="6">Whole animal</tissue>
    </source>
</reference>
<protein>
    <recommendedName>
        <fullName evidence="5">Nudix hydrolase domain-containing protein</fullName>
    </recommendedName>
</protein>
<gene>
    <name evidence="6" type="ORF">DPMN_097455</name>
</gene>
<name>A0A9D4R4K8_DREPO</name>
<evidence type="ECO:0000256" key="3">
    <source>
        <dbReference type="ARBA" id="ARBA00022801"/>
    </source>
</evidence>
<evidence type="ECO:0000259" key="5">
    <source>
        <dbReference type="PROSITE" id="PS51462"/>
    </source>
</evidence>
<dbReference type="InterPro" id="IPR015797">
    <property type="entry name" value="NUDIX_hydrolase-like_dom_sf"/>
</dbReference>
<evidence type="ECO:0000313" key="6">
    <source>
        <dbReference type="EMBL" id="KAH3854896.1"/>
    </source>
</evidence>
<dbReference type="Gene3D" id="3.90.79.10">
    <property type="entry name" value="Nucleoside Triphosphate Pyrophosphohydrolase"/>
    <property type="match status" value="1"/>
</dbReference>
<organism evidence="6 7">
    <name type="scientific">Dreissena polymorpha</name>
    <name type="common">Zebra mussel</name>
    <name type="synonym">Mytilus polymorpha</name>
    <dbReference type="NCBI Taxonomy" id="45954"/>
    <lineage>
        <taxon>Eukaryota</taxon>
        <taxon>Metazoa</taxon>
        <taxon>Spiralia</taxon>
        <taxon>Lophotrochozoa</taxon>
        <taxon>Mollusca</taxon>
        <taxon>Bivalvia</taxon>
        <taxon>Autobranchia</taxon>
        <taxon>Heteroconchia</taxon>
        <taxon>Euheterodonta</taxon>
        <taxon>Imparidentia</taxon>
        <taxon>Neoheterodontei</taxon>
        <taxon>Myida</taxon>
        <taxon>Dreissenoidea</taxon>
        <taxon>Dreissenidae</taxon>
        <taxon>Dreissena</taxon>
    </lineage>
</organism>
<dbReference type="SUPFAM" id="SSF55811">
    <property type="entry name" value="Nudix"/>
    <property type="match status" value="1"/>
</dbReference>
<proteinExistence type="predicted"/>
<dbReference type="GO" id="GO:0052751">
    <property type="term" value="F:GDP-mannose hydrolase activity"/>
    <property type="evidence" value="ECO:0007669"/>
    <property type="project" value="TreeGrafter"/>
</dbReference>
<dbReference type="PANTHER" id="PTHR31835">
    <property type="entry name" value="URIDINE DIPHOSPHATE GLUCOSE PYROPHOSPHATASE"/>
    <property type="match status" value="1"/>
</dbReference>